<proteinExistence type="predicted"/>
<keyword evidence="1" id="KW-1133">Transmembrane helix</keyword>
<dbReference type="Proteomes" id="UP000051086">
    <property type="component" value="Unassembled WGS sequence"/>
</dbReference>
<reference evidence="2 4" key="1">
    <citation type="submission" date="2015-09" db="EMBL/GenBank/DDBJ databases">
        <authorList>
            <person name="Rodrigo-Torres L."/>
            <person name="Arahal D.R."/>
        </authorList>
    </citation>
    <scope>NUCLEOTIDE SEQUENCE [LARGE SCALE GENOMIC DNA]</scope>
    <source>
        <strain evidence="2 4">CECT 5118</strain>
    </source>
</reference>
<evidence type="ECO:0000313" key="2">
    <source>
        <dbReference type="EMBL" id="CUH62573.1"/>
    </source>
</evidence>
<dbReference type="Proteomes" id="UP000051887">
    <property type="component" value="Unassembled WGS sequence"/>
</dbReference>
<keyword evidence="4" id="KW-1185">Reference proteome</keyword>
<dbReference type="EMBL" id="CYSB01000004">
    <property type="protein sequence ID" value="CUH62573.1"/>
    <property type="molecule type" value="Genomic_DNA"/>
</dbReference>
<gene>
    <name evidence="2" type="ORF">TL5118_00078</name>
    <name evidence="3" type="ORF">TL5120_00109</name>
</gene>
<evidence type="ECO:0000313" key="5">
    <source>
        <dbReference type="Proteomes" id="UP000051887"/>
    </source>
</evidence>
<evidence type="ECO:0000256" key="1">
    <source>
        <dbReference type="SAM" id="Phobius"/>
    </source>
</evidence>
<keyword evidence="1" id="KW-0472">Membrane</keyword>
<keyword evidence="1" id="KW-0812">Transmembrane</keyword>
<organism evidence="3 5">
    <name type="scientific">Thalassovita autumnalis</name>
    <dbReference type="NCBI Taxonomy" id="2072972"/>
    <lineage>
        <taxon>Bacteria</taxon>
        <taxon>Pseudomonadati</taxon>
        <taxon>Pseudomonadota</taxon>
        <taxon>Alphaproteobacteria</taxon>
        <taxon>Rhodobacterales</taxon>
        <taxon>Roseobacteraceae</taxon>
        <taxon>Thalassovita</taxon>
    </lineage>
</organism>
<evidence type="ECO:0000313" key="4">
    <source>
        <dbReference type="Proteomes" id="UP000051086"/>
    </source>
</evidence>
<sequence length="53" mass="5332">MDPIALAFYAAICGLLSLFAPSLGGMVPRMLIGAVVGILAASLLPFVKTLIGG</sequence>
<reference evidence="3 5" key="2">
    <citation type="submission" date="2015-09" db="EMBL/GenBank/DDBJ databases">
        <authorList>
            <consortium name="Swine Surveillance"/>
        </authorList>
    </citation>
    <scope>NUCLEOTIDE SEQUENCE [LARGE SCALE GENOMIC DNA]</scope>
    <source>
        <strain evidence="3 5">5120</strain>
    </source>
</reference>
<feature type="transmembrane region" description="Helical" evidence="1">
    <location>
        <begin position="31"/>
        <end position="51"/>
    </location>
</feature>
<feature type="transmembrane region" description="Helical" evidence="1">
    <location>
        <begin position="6"/>
        <end position="24"/>
    </location>
</feature>
<protein>
    <submittedName>
        <fullName evidence="3">Uncharacterized protein</fullName>
    </submittedName>
</protein>
<dbReference type="EMBL" id="CYSC01000003">
    <property type="protein sequence ID" value="CUH70336.1"/>
    <property type="molecule type" value="Genomic_DNA"/>
</dbReference>
<accession>A0A0P1F481</accession>
<name>A0A0P1F481_9RHOB</name>
<dbReference type="RefSeq" id="WP_165590003.1">
    <property type="nucleotide sequence ID" value="NZ_CYSB01000004.1"/>
</dbReference>
<evidence type="ECO:0000313" key="3">
    <source>
        <dbReference type="EMBL" id="CUH70336.1"/>
    </source>
</evidence>
<dbReference type="AlphaFoldDB" id="A0A0P1F481"/>